<dbReference type="RefSeq" id="WP_184054980.1">
    <property type="nucleotide sequence ID" value="NZ_JACIJK010000002.1"/>
</dbReference>
<dbReference type="Proteomes" id="UP000546200">
    <property type="component" value="Unassembled WGS sequence"/>
</dbReference>
<evidence type="ECO:0000313" key="3">
    <source>
        <dbReference type="Proteomes" id="UP000546200"/>
    </source>
</evidence>
<sequence length="138" mass="14011">MTFLALALLQAVPALGAIGPQAMPATGCAAFLWQTAPTPPQLIAMAGATPATLRVTLDDRPMILARTAARGDARFGLPAGTDYAGNDITATLELTITEASDLSDGARVPAGTLTVARKGSDTVVLPVAGLIGCRAARR</sequence>
<protein>
    <submittedName>
        <fullName evidence="2">Uncharacterized protein</fullName>
    </submittedName>
</protein>
<accession>A0A7W9ETC1</accession>
<keyword evidence="1" id="KW-0732">Signal</keyword>
<comment type="caution">
    <text evidence="2">The sequence shown here is derived from an EMBL/GenBank/DDBJ whole genome shotgun (WGS) entry which is preliminary data.</text>
</comment>
<evidence type="ECO:0000313" key="2">
    <source>
        <dbReference type="EMBL" id="MBB5714034.1"/>
    </source>
</evidence>
<reference evidence="2 3" key="1">
    <citation type="submission" date="2020-08" db="EMBL/GenBank/DDBJ databases">
        <title>Genomic Encyclopedia of Type Strains, Phase IV (KMG-IV): sequencing the most valuable type-strain genomes for metagenomic binning, comparative biology and taxonomic classification.</title>
        <authorList>
            <person name="Goeker M."/>
        </authorList>
    </citation>
    <scope>NUCLEOTIDE SEQUENCE [LARGE SCALE GENOMIC DNA]</scope>
    <source>
        <strain evidence="2 3">DSM 100044</strain>
    </source>
</reference>
<dbReference type="EMBL" id="JACIJK010000002">
    <property type="protein sequence ID" value="MBB5714034.1"/>
    <property type="molecule type" value="Genomic_DNA"/>
</dbReference>
<proteinExistence type="predicted"/>
<evidence type="ECO:0000256" key="1">
    <source>
        <dbReference type="SAM" id="SignalP"/>
    </source>
</evidence>
<organism evidence="2 3">
    <name type="scientific">Sphingomonas aerophila</name>
    <dbReference type="NCBI Taxonomy" id="1344948"/>
    <lineage>
        <taxon>Bacteria</taxon>
        <taxon>Pseudomonadati</taxon>
        <taxon>Pseudomonadota</taxon>
        <taxon>Alphaproteobacteria</taxon>
        <taxon>Sphingomonadales</taxon>
        <taxon>Sphingomonadaceae</taxon>
        <taxon>Sphingomonas</taxon>
    </lineage>
</organism>
<dbReference type="AlphaFoldDB" id="A0A7W9ETC1"/>
<name>A0A7W9ETC1_9SPHN</name>
<feature type="signal peptide" evidence="1">
    <location>
        <begin position="1"/>
        <end position="16"/>
    </location>
</feature>
<gene>
    <name evidence="2" type="ORF">FHS94_000857</name>
</gene>
<keyword evidence="3" id="KW-1185">Reference proteome</keyword>
<feature type="chain" id="PRO_5031278572" evidence="1">
    <location>
        <begin position="17"/>
        <end position="138"/>
    </location>
</feature>